<dbReference type="Pfam" id="PF12971">
    <property type="entry name" value="NAGLU_N"/>
    <property type="match status" value="1"/>
</dbReference>
<dbReference type="Proteomes" id="UP001412067">
    <property type="component" value="Unassembled WGS sequence"/>
</dbReference>
<protein>
    <recommendedName>
        <fullName evidence="2">Alpha-N-acetylglucosaminidase N-terminal domain-containing protein</fullName>
    </recommendedName>
</protein>
<keyword evidence="4" id="KW-1185">Reference proteome</keyword>
<keyword evidence="1" id="KW-0378">Hydrolase</keyword>
<dbReference type="InterPro" id="IPR007781">
    <property type="entry name" value="NAGLU"/>
</dbReference>
<dbReference type="InterPro" id="IPR029018">
    <property type="entry name" value="Hex-like_dom2"/>
</dbReference>
<dbReference type="InterPro" id="IPR024240">
    <property type="entry name" value="NAGLU_N"/>
</dbReference>
<gene>
    <name evidence="3" type="ORF">KSP40_PGU004954</name>
</gene>
<proteinExistence type="predicted"/>
<dbReference type="EMBL" id="JBBWWR010000007">
    <property type="protein sequence ID" value="KAK8963506.1"/>
    <property type="molecule type" value="Genomic_DNA"/>
</dbReference>
<evidence type="ECO:0000256" key="1">
    <source>
        <dbReference type="ARBA" id="ARBA00022801"/>
    </source>
</evidence>
<evidence type="ECO:0000313" key="4">
    <source>
        <dbReference type="Proteomes" id="UP001412067"/>
    </source>
</evidence>
<evidence type="ECO:0000259" key="2">
    <source>
        <dbReference type="Pfam" id="PF12971"/>
    </source>
</evidence>
<evidence type="ECO:0000313" key="3">
    <source>
        <dbReference type="EMBL" id="KAK8963506.1"/>
    </source>
</evidence>
<dbReference type="Gene3D" id="3.30.379.10">
    <property type="entry name" value="Chitobiase/beta-hexosaminidase domain 2-like"/>
    <property type="match status" value="1"/>
</dbReference>
<accession>A0ABR2MHP1</accession>
<reference evidence="3 4" key="1">
    <citation type="journal article" date="2022" name="Nat. Plants">
        <title>Genomes of leafy and leafless Platanthera orchids illuminate the evolution of mycoheterotrophy.</title>
        <authorList>
            <person name="Li M.H."/>
            <person name="Liu K.W."/>
            <person name="Li Z."/>
            <person name="Lu H.C."/>
            <person name="Ye Q.L."/>
            <person name="Zhang D."/>
            <person name="Wang J.Y."/>
            <person name="Li Y.F."/>
            <person name="Zhong Z.M."/>
            <person name="Liu X."/>
            <person name="Yu X."/>
            <person name="Liu D.K."/>
            <person name="Tu X.D."/>
            <person name="Liu B."/>
            <person name="Hao Y."/>
            <person name="Liao X.Y."/>
            <person name="Jiang Y.T."/>
            <person name="Sun W.H."/>
            <person name="Chen J."/>
            <person name="Chen Y.Q."/>
            <person name="Ai Y."/>
            <person name="Zhai J.W."/>
            <person name="Wu S.S."/>
            <person name="Zhou Z."/>
            <person name="Hsiao Y.Y."/>
            <person name="Wu W.L."/>
            <person name="Chen Y.Y."/>
            <person name="Lin Y.F."/>
            <person name="Hsu J.L."/>
            <person name="Li C.Y."/>
            <person name="Wang Z.W."/>
            <person name="Zhao X."/>
            <person name="Zhong W.Y."/>
            <person name="Ma X.K."/>
            <person name="Ma L."/>
            <person name="Huang J."/>
            <person name="Chen G.Z."/>
            <person name="Huang M.Z."/>
            <person name="Huang L."/>
            <person name="Peng D.H."/>
            <person name="Luo Y.B."/>
            <person name="Zou S.Q."/>
            <person name="Chen S.P."/>
            <person name="Lan S."/>
            <person name="Tsai W.C."/>
            <person name="Van de Peer Y."/>
            <person name="Liu Z.J."/>
        </authorList>
    </citation>
    <scope>NUCLEOTIDE SEQUENCE [LARGE SCALE GENOMIC DNA]</scope>
    <source>
        <strain evidence="3">Lor288</strain>
    </source>
</reference>
<comment type="caution">
    <text evidence="3">The sequence shown here is derived from an EMBL/GenBank/DDBJ whole genome shotgun (WGS) entry which is preliminary data.</text>
</comment>
<dbReference type="PANTHER" id="PTHR12872">
    <property type="entry name" value="ALPHA-N-ACETYLGLUCOSAMINIDASE"/>
    <property type="match status" value="1"/>
</dbReference>
<feature type="domain" description="Alpha-N-acetylglucosaminidase N-terminal" evidence="2">
    <location>
        <begin position="12"/>
        <end position="57"/>
    </location>
</feature>
<organism evidence="3 4">
    <name type="scientific">Platanthera guangdongensis</name>
    <dbReference type="NCBI Taxonomy" id="2320717"/>
    <lineage>
        <taxon>Eukaryota</taxon>
        <taxon>Viridiplantae</taxon>
        <taxon>Streptophyta</taxon>
        <taxon>Embryophyta</taxon>
        <taxon>Tracheophyta</taxon>
        <taxon>Spermatophyta</taxon>
        <taxon>Magnoliopsida</taxon>
        <taxon>Liliopsida</taxon>
        <taxon>Asparagales</taxon>
        <taxon>Orchidaceae</taxon>
        <taxon>Orchidoideae</taxon>
        <taxon>Orchideae</taxon>
        <taxon>Orchidinae</taxon>
        <taxon>Platanthera</taxon>
    </lineage>
</organism>
<dbReference type="PANTHER" id="PTHR12872:SF3">
    <property type="entry name" value="ALPHA-N-ACETYLGLUCOSAMINIDASE"/>
    <property type="match status" value="1"/>
</dbReference>
<sequence length="105" mass="11421">MSLAFEMVNSYEIHGVSGVELSAGLHWYLKNWCAAHISWDKTGGAPLSSVPKPGSLPKMNPNGILIRRLIPWSYYQNAVLIPSSTPEMLPACGSPIVRLLEDATA</sequence>
<name>A0ABR2MHP1_9ASPA</name>